<dbReference type="EMBL" id="HACG01021325">
    <property type="protein sequence ID" value="CEK68190.1"/>
    <property type="molecule type" value="Transcribed_RNA"/>
</dbReference>
<proteinExistence type="predicted"/>
<evidence type="ECO:0000313" key="1">
    <source>
        <dbReference type="EMBL" id="CEK68190.1"/>
    </source>
</evidence>
<reference evidence="1" key="1">
    <citation type="submission" date="2014-12" db="EMBL/GenBank/DDBJ databases">
        <title>Insight into the proteome of Arion vulgaris.</title>
        <authorList>
            <person name="Aradska J."/>
            <person name="Bulat T."/>
            <person name="Smidak R."/>
            <person name="Sarate P."/>
            <person name="Gangsoo J."/>
            <person name="Sialana F."/>
            <person name="Bilban M."/>
            <person name="Lubec G."/>
        </authorList>
    </citation>
    <scope>NUCLEOTIDE SEQUENCE</scope>
    <source>
        <tissue evidence="1">Skin</tissue>
    </source>
</reference>
<organism evidence="1">
    <name type="scientific">Arion vulgaris</name>
    <dbReference type="NCBI Taxonomy" id="1028688"/>
    <lineage>
        <taxon>Eukaryota</taxon>
        <taxon>Metazoa</taxon>
        <taxon>Spiralia</taxon>
        <taxon>Lophotrochozoa</taxon>
        <taxon>Mollusca</taxon>
        <taxon>Gastropoda</taxon>
        <taxon>Heterobranchia</taxon>
        <taxon>Euthyneura</taxon>
        <taxon>Panpulmonata</taxon>
        <taxon>Eupulmonata</taxon>
        <taxon>Stylommatophora</taxon>
        <taxon>Helicina</taxon>
        <taxon>Arionoidea</taxon>
        <taxon>Arionidae</taxon>
        <taxon>Arion</taxon>
    </lineage>
</organism>
<sequence>TKHACVAVKLTNSSLSTLADTAGETAYTDIKFTVSPSTAMSEQKELNFLS</sequence>
<dbReference type="AlphaFoldDB" id="A0A0B6ZKB0"/>
<accession>A0A0B6ZKB0</accession>
<gene>
    <name evidence="1" type="primary">ORF65444</name>
</gene>
<name>A0A0B6ZKB0_9EUPU</name>
<feature type="non-terminal residue" evidence="1">
    <location>
        <position position="1"/>
    </location>
</feature>
<protein>
    <submittedName>
        <fullName evidence="1">Uncharacterized protein</fullName>
    </submittedName>
</protein>